<reference evidence="6 7" key="1">
    <citation type="submission" date="2019-10" db="EMBL/GenBank/DDBJ databases">
        <title>Complete genome sequence of Vibrio sp. strain THAF100, isolated from non-filtered water from the water column of tank 6 of a marine aquarium containing stony-coral fragments. Water maintained at 26 degree C.</title>
        <authorList>
            <person name="Ruckert C."/>
            <person name="Franco A."/>
            <person name="Kalinowski J."/>
            <person name="Glaeser S."/>
        </authorList>
    </citation>
    <scope>NUCLEOTIDE SEQUENCE [LARGE SCALE GENOMIC DNA]</scope>
    <source>
        <strain evidence="6 7">THAF100</strain>
        <plasmid evidence="7">pthaf100_a</plasmid>
    </source>
</reference>
<evidence type="ECO:0000256" key="3">
    <source>
        <dbReference type="ARBA" id="ARBA00023285"/>
    </source>
</evidence>
<comment type="catalytic activity">
    <reaction evidence="5">
        <text>ethanolamine = acetaldehyde + NH4(+)</text>
        <dbReference type="Rhea" id="RHEA:15313"/>
        <dbReference type="ChEBI" id="CHEBI:15343"/>
        <dbReference type="ChEBI" id="CHEBI:28938"/>
        <dbReference type="ChEBI" id="CHEBI:57603"/>
        <dbReference type="EC" id="4.3.1.7"/>
    </reaction>
</comment>
<dbReference type="EMBL" id="CP045351">
    <property type="protein sequence ID" value="QFT28045.1"/>
    <property type="molecule type" value="Genomic_DNA"/>
</dbReference>
<dbReference type="Proteomes" id="UP000326936">
    <property type="component" value="Plasmid pTHAF100_a"/>
</dbReference>
<evidence type="ECO:0000256" key="4">
    <source>
        <dbReference type="ARBA" id="ARBA00024446"/>
    </source>
</evidence>
<dbReference type="Gene3D" id="1.10.30.40">
    <property type="entry name" value="Ethanolamine ammonia-lyase light chain (EutC), N-terminal domain"/>
    <property type="match status" value="1"/>
</dbReference>
<dbReference type="PANTHER" id="PTHR39330:SF1">
    <property type="entry name" value="ETHANOLAMINE AMMONIA-LYASE SMALL SUBUNIT"/>
    <property type="match status" value="1"/>
</dbReference>
<dbReference type="KEGG" id="vaq:FIV01_16775"/>
<dbReference type="PANTHER" id="PTHR39330">
    <property type="entry name" value="ETHANOLAMINE AMMONIA-LYASE LIGHT CHAIN"/>
    <property type="match status" value="1"/>
</dbReference>
<gene>
    <name evidence="5 6" type="primary">eutC</name>
    <name evidence="6" type="ORF">FIV01_16775</name>
</gene>
<keyword evidence="7" id="KW-1185">Reference proteome</keyword>
<dbReference type="EC" id="4.3.1.7" evidence="5"/>
<dbReference type="HAMAP" id="MF_00601">
    <property type="entry name" value="EutC"/>
    <property type="match status" value="1"/>
</dbReference>
<dbReference type="InterPro" id="IPR009246">
    <property type="entry name" value="EutC"/>
</dbReference>
<keyword evidence="6" id="KW-0614">Plasmid</keyword>
<evidence type="ECO:0000256" key="2">
    <source>
        <dbReference type="ARBA" id="ARBA00023239"/>
    </source>
</evidence>
<keyword evidence="1 5" id="KW-0846">Cobalamin</keyword>
<dbReference type="PIRSF" id="PIRSF018982">
    <property type="entry name" value="EutC"/>
    <property type="match status" value="1"/>
</dbReference>
<proteinExistence type="inferred from homology"/>
<dbReference type="UniPathway" id="UPA00560"/>
<accession>A0A5P9CP80</accession>
<comment type="function">
    <text evidence="5">Catalyzes the deamination of various vicinal amino-alcohols to oxo compounds. Allows this organism to utilize ethanolamine as the sole source of nitrogen and carbon in the presence of external vitamin B12.</text>
</comment>
<comment type="pathway">
    <text evidence="5">Amine and polyamine degradation; ethanolamine degradation.</text>
</comment>
<dbReference type="GO" id="GO:0009350">
    <property type="term" value="C:ethanolamine ammonia-lyase complex"/>
    <property type="evidence" value="ECO:0007669"/>
    <property type="project" value="UniProtKB-UniRule"/>
</dbReference>
<keyword evidence="3 5" id="KW-0170">Cobalt</keyword>
<evidence type="ECO:0000313" key="6">
    <source>
        <dbReference type="EMBL" id="QFT28045.1"/>
    </source>
</evidence>
<keyword evidence="4 5" id="KW-1283">Bacterial microcompartment</keyword>
<sequence>MANSPIQKGKVPLQVTDNPWQSLRQFTSARIALGRAGTSIPTHEMLAFQLDHARAKDAVHRTLNIEDLAQQLGTKENIKQYTPDLPMVVSSKVSNRFMYLQRPDLGRQLDEESWEKIQTYHDTNKANYDLSIVIADGLSSIAIQNHAAPVIDRLISLLCTDTEHHWTIAPITIVSQGRVACGDDVGECFKARITLILIGERPGLTSPDSMGLYITWQPVRGKQDSSRNCISNIRPEGLGYAEACQKAYYLLKESFKRQVSGVDLKDRSVSDKGQVLENHSSTNFLTSPKKQ</sequence>
<dbReference type="InterPro" id="IPR042255">
    <property type="entry name" value="EutC_N"/>
</dbReference>
<dbReference type="Gene3D" id="3.40.50.11240">
    <property type="entry name" value="Ethanolamine ammonia-lyase light chain (EutC)"/>
    <property type="match status" value="1"/>
</dbReference>
<evidence type="ECO:0000256" key="1">
    <source>
        <dbReference type="ARBA" id="ARBA00022628"/>
    </source>
</evidence>
<comment type="cofactor">
    <cofactor evidence="5">
        <name>adenosylcob(III)alamin</name>
        <dbReference type="ChEBI" id="CHEBI:18408"/>
    </cofactor>
    <text evidence="5">Binds between the large and small subunits.</text>
</comment>
<dbReference type="NCBIfam" id="NF003971">
    <property type="entry name" value="PRK05465.1"/>
    <property type="match status" value="1"/>
</dbReference>
<feature type="binding site" evidence="5">
    <location>
        <position position="229"/>
    </location>
    <ligand>
        <name>adenosylcob(III)alamin</name>
        <dbReference type="ChEBI" id="CHEBI:18408"/>
    </ligand>
</feature>
<evidence type="ECO:0000256" key="5">
    <source>
        <dbReference type="HAMAP-Rule" id="MF_00601"/>
    </source>
</evidence>
<dbReference type="AlphaFoldDB" id="A0A5P9CP80"/>
<name>A0A5P9CP80_9VIBR</name>
<dbReference type="RefSeq" id="WP_152432093.1">
    <property type="nucleotide sequence ID" value="NZ_CBCSDK010000008.1"/>
</dbReference>
<comment type="subunit">
    <text evidence="5">The basic unit is a heterodimer which dimerizes to form tetramers. The heterotetramers trimerize; 6 large subunits form a core ring with 6 small subunits projecting outwards.</text>
</comment>
<dbReference type="Pfam" id="PF05985">
    <property type="entry name" value="EutC"/>
    <property type="match status" value="1"/>
</dbReference>
<comment type="similarity">
    <text evidence="5">Belongs to the EutC family.</text>
</comment>
<dbReference type="InterPro" id="IPR042251">
    <property type="entry name" value="EutC_C"/>
</dbReference>
<dbReference type="OrthoDB" id="114248at2"/>
<dbReference type="GO" id="GO:0031419">
    <property type="term" value="F:cobalamin binding"/>
    <property type="evidence" value="ECO:0007669"/>
    <property type="project" value="UniProtKB-UniRule"/>
</dbReference>
<dbReference type="GO" id="GO:0046336">
    <property type="term" value="P:ethanolamine catabolic process"/>
    <property type="evidence" value="ECO:0007669"/>
    <property type="project" value="UniProtKB-UniRule"/>
</dbReference>
<dbReference type="GO" id="GO:0008851">
    <property type="term" value="F:ethanolamine ammonia-lyase activity"/>
    <property type="evidence" value="ECO:0007669"/>
    <property type="project" value="UniProtKB-UniRule"/>
</dbReference>
<comment type="subcellular location">
    <subcellularLocation>
        <location evidence="5">Bacterial microcompartment</location>
    </subcellularLocation>
</comment>
<geneLocation type="plasmid" evidence="7">
    <name>pthaf100_a</name>
</geneLocation>
<organism evidence="6 7">
    <name type="scientific">Vibrio aquimaris</name>
    <dbReference type="NCBI Taxonomy" id="2587862"/>
    <lineage>
        <taxon>Bacteria</taxon>
        <taxon>Pseudomonadati</taxon>
        <taxon>Pseudomonadota</taxon>
        <taxon>Gammaproteobacteria</taxon>
        <taxon>Vibrionales</taxon>
        <taxon>Vibrionaceae</taxon>
        <taxon>Vibrio</taxon>
    </lineage>
</organism>
<feature type="binding site" evidence="5">
    <location>
        <position position="179"/>
    </location>
    <ligand>
        <name>adenosylcob(III)alamin</name>
        <dbReference type="ChEBI" id="CHEBI:18408"/>
    </ligand>
</feature>
<protein>
    <recommendedName>
        <fullName evidence="5">Ethanolamine ammonia-lyase small subunit</fullName>
        <shortName evidence="5">EAL small subunit</shortName>
        <ecNumber evidence="5">4.3.1.7</ecNumber>
    </recommendedName>
</protein>
<feature type="binding site" evidence="5">
    <location>
        <position position="200"/>
    </location>
    <ligand>
        <name>adenosylcob(III)alamin</name>
        <dbReference type="ChEBI" id="CHEBI:18408"/>
    </ligand>
</feature>
<evidence type="ECO:0000313" key="7">
    <source>
        <dbReference type="Proteomes" id="UP000326936"/>
    </source>
</evidence>
<keyword evidence="2 5" id="KW-0456">Lyase</keyword>
<dbReference type="GO" id="GO:0006520">
    <property type="term" value="P:amino acid metabolic process"/>
    <property type="evidence" value="ECO:0007669"/>
    <property type="project" value="InterPro"/>
</dbReference>
<dbReference type="GO" id="GO:0031471">
    <property type="term" value="C:ethanolamine degradation polyhedral organelle"/>
    <property type="evidence" value="ECO:0007669"/>
    <property type="project" value="UniProtKB-UniRule"/>
</dbReference>